<keyword evidence="7" id="KW-0460">Magnesium</keyword>
<comment type="subcellular location">
    <subcellularLocation>
        <location evidence="1">Cell membrane</location>
        <topology evidence="1">Multi-pass membrane protein</topology>
    </subcellularLocation>
</comment>
<dbReference type="GO" id="GO:0046872">
    <property type="term" value="F:metal ion binding"/>
    <property type="evidence" value="ECO:0007669"/>
    <property type="project" value="UniProtKB-KW"/>
</dbReference>
<feature type="transmembrane region" description="Helical" evidence="8">
    <location>
        <begin position="107"/>
        <end position="123"/>
    </location>
</feature>
<comment type="caution">
    <text evidence="9">The sequence shown here is derived from an EMBL/GenBank/DDBJ whole genome shotgun (WGS) entry which is preliminary data.</text>
</comment>
<keyword evidence="3 9" id="KW-0808">Transferase</keyword>
<evidence type="ECO:0000256" key="4">
    <source>
        <dbReference type="ARBA" id="ARBA00022692"/>
    </source>
</evidence>
<dbReference type="Proteomes" id="UP000293162">
    <property type="component" value="Unassembled WGS sequence"/>
</dbReference>
<comment type="cofactor">
    <cofactor evidence="7">
        <name>Mg(2+)</name>
        <dbReference type="ChEBI" id="CHEBI:18420"/>
    </cofactor>
</comment>
<name>A0A4Q5LXK0_9BACT</name>
<feature type="binding site" evidence="7">
    <location>
        <position position="72"/>
    </location>
    <ligand>
        <name>Mg(2+)</name>
        <dbReference type="ChEBI" id="CHEBI:18420"/>
    </ligand>
</feature>
<keyword evidence="2" id="KW-1003">Cell membrane</keyword>
<evidence type="ECO:0000256" key="5">
    <source>
        <dbReference type="ARBA" id="ARBA00022989"/>
    </source>
</evidence>
<evidence type="ECO:0000313" key="9">
    <source>
        <dbReference type="EMBL" id="RYU94355.1"/>
    </source>
</evidence>
<feature type="transmembrane region" description="Helical" evidence="8">
    <location>
        <begin position="78"/>
        <end position="95"/>
    </location>
</feature>
<evidence type="ECO:0000256" key="6">
    <source>
        <dbReference type="ARBA" id="ARBA00023136"/>
    </source>
</evidence>
<evidence type="ECO:0000256" key="2">
    <source>
        <dbReference type="ARBA" id="ARBA00022475"/>
    </source>
</evidence>
<keyword evidence="10" id="KW-1185">Reference proteome</keyword>
<organism evidence="9 10">
    <name type="scientific">Emticicia agri</name>
    <dbReference type="NCBI Taxonomy" id="2492393"/>
    <lineage>
        <taxon>Bacteria</taxon>
        <taxon>Pseudomonadati</taxon>
        <taxon>Bacteroidota</taxon>
        <taxon>Cytophagia</taxon>
        <taxon>Cytophagales</taxon>
        <taxon>Leadbetterellaceae</taxon>
        <taxon>Emticicia</taxon>
    </lineage>
</organism>
<dbReference type="PANTHER" id="PTHR22926:SF3">
    <property type="entry name" value="UNDECAPRENYL-PHOSPHATE ALPHA-N-ACETYLGLUCOSAMINYL 1-PHOSPHATE TRANSFERASE"/>
    <property type="match status" value="1"/>
</dbReference>
<feature type="transmembrane region" description="Helical" evidence="8">
    <location>
        <begin position="32"/>
        <end position="48"/>
    </location>
</feature>
<evidence type="ECO:0000256" key="1">
    <source>
        <dbReference type="ARBA" id="ARBA00004651"/>
    </source>
</evidence>
<dbReference type="PANTHER" id="PTHR22926">
    <property type="entry name" value="PHOSPHO-N-ACETYLMURAMOYL-PENTAPEPTIDE-TRANSFERASE"/>
    <property type="match status" value="1"/>
</dbReference>
<dbReference type="GO" id="GO:0016780">
    <property type="term" value="F:phosphotransferase activity, for other substituted phosphate groups"/>
    <property type="evidence" value="ECO:0007669"/>
    <property type="project" value="InterPro"/>
</dbReference>
<feature type="transmembrane region" description="Helical" evidence="8">
    <location>
        <begin position="54"/>
        <end position="71"/>
    </location>
</feature>
<evidence type="ECO:0000256" key="3">
    <source>
        <dbReference type="ARBA" id="ARBA00022679"/>
    </source>
</evidence>
<keyword evidence="6 8" id="KW-0472">Membrane</keyword>
<keyword evidence="5 8" id="KW-1133">Transmembrane helix</keyword>
<protein>
    <submittedName>
        <fullName evidence="9">UDP-GlcNAc--UDP-phosphate GlcNAc-1-phosphate transferase</fullName>
    </submittedName>
</protein>
<feature type="transmembrane region" description="Helical" evidence="8">
    <location>
        <begin position="130"/>
        <end position="151"/>
    </location>
</feature>
<dbReference type="InterPro" id="IPR000715">
    <property type="entry name" value="Glycosyl_transferase_4"/>
</dbReference>
<dbReference type="GO" id="GO:0009103">
    <property type="term" value="P:lipopolysaccharide biosynthetic process"/>
    <property type="evidence" value="ECO:0007669"/>
    <property type="project" value="TreeGrafter"/>
</dbReference>
<sequence length="257" mass="29880">MFLILFFFTGFTIIAFISFLDDIYSLPSRYRLIFQFCGILLLLCQVYYSSPYSYWLFFFLSILSVGIVNAYNFMDGINGITGIYSLILIICLSYVNNFITTFIEEDFIITIILSVSVFLFFNFRKKAICFGGDVGSVGIAFLLVFFTGQLINTTYDWKYLFFFSIYGLDTIYTILFRLSKKQNIFEAHKLHFFQILVYQTGFSHLQVAAGYAISQLLLNIWIINYSASNPLFYLPILFLLVIMHFIRKKQGLAITIK</sequence>
<keyword evidence="7" id="KW-0479">Metal-binding</keyword>
<accession>A0A4Q5LXK0</accession>
<feature type="binding site" evidence="7">
    <location>
        <position position="133"/>
    </location>
    <ligand>
        <name>Mg(2+)</name>
        <dbReference type="ChEBI" id="CHEBI:18420"/>
    </ligand>
</feature>
<feature type="transmembrane region" description="Helical" evidence="8">
    <location>
        <begin position="196"/>
        <end position="218"/>
    </location>
</feature>
<feature type="transmembrane region" description="Helical" evidence="8">
    <location>
        <begin position="230"/>
        <end position="247"/>
    </location>
</feature>
<evidence type="ECO:0000256" key="7">
    <source>
        <dbReference type="PIRSR" id="PIRSR600715-1"/>
    </source>
</evidence>
<dbReference type="GO" id="GO:0005886">
    <property type="term" value="C:plasma membrane"/>
    <property type="evidence" value="ECO:0007669"/>
    <property type="project" value="UniProtKB-SubCell"/>
</dbReference>
<feature type="transmembrane region" description="Helical" evidence="8">
    <location>
        <begin position="157"/>
        <end position="175"/>
    </location>
</feature>
<keyword evidence="4 8" id="KW-0812">Transmembrane</keyword>
<dbReference type="GO" id="GO:0071555">
    <property type="term" value="P:cell wall organization"/>
    <property type="evidence" value="ECO:0007669"/>
    <property type="project" value="TreeGrafter"/>
</dbReference>
<reference evidence="9 10" key="1">
    <citation type="submission" date="2019-02" db="EMBL/GenBank/DDBJ databases">
        <title>Bacterial novel species Emticicia sp. 17J42-9 isolated from soil.</title>
        <authorList>
            <person name="Jung H.-Y."/>
        </authorList>
    </citation>
    <scope>NUCLEOTIDE SEQUENCE [LARGE SCALE GENOMIC DNA]</scope>
    <source>
        <strain evidence="9 10">17J42-9</strain>
    </source>
</reference>
<dbReference type="Pfam" id="PF00953">
    <property type="entry name" value="Glycos_transf_4"/>
    <property type="match status" value="1"/>
</dbReference>
<feature type="transmembrane region" description="Helical" evidence="8">
    <location>
        <begin position="6"/>
        <end position="25"/>
    </location>
</feature>
<dbReference type="OrthoDB" id="9783652at2"/>
<dbReference type="AlphaFoldDB" id="A0A4Q5LXK0"/>
<evidence type="ECO:0000313" key="10">
    <source>
        <dbReference type="Proteomes" id="UP000293162"/>
    </source>
</evidence>
<evidence type="ECO:0000256" key="8">
    <source>
        <dbReference type="SAM" id="Phobius"/>
    </source>
</evidence>
<gene>
    <name evidence="9" type="ORF">EWM59_17070</name>
</gene>
<dbReference type="GO" id="GO:0044038">
    <property type="term" value="P:cell wall macromolecule biosynthetic process"/>
    <property type="evidence" value="ECO:0007669"/>
    <property type="project" value="TreeGrafter"/>
</dbReference>
<dbReference type="EMBL" id="SEWF01000026">
    <property type="protein sequence ID" value="RYU94355.1"/>
    <property type="molecule type" value="Genomic_DNA"/>
</dbReference>
<proteinExistence type="predicted"/>